<dbReference type="SUPFAM" id="SSF53254">
    <property type="entry name" value="Phosphoglycerate mutase-like"/>
    <property type="match status" value="1"/>
</dbReference>
<dbReference type="STRING" id="500610.SAMN02799615_02691"/>
<dbReference type="PANTHER" id="PTHR11567:SF110">
    <property type="entry name" value="2-PHOSPHOXYLOSE PHOSPHATASE 1"/>
    <property type="match status" value="1"/>
</dbReference>
<evidence type="ECO:0000256" key="3">
    <source>
        <dbReference type="SAM" id="SignalP"/>
    </source>
</evidence>
<evidence type="ECO:0000256" key="2">
    <source>
        <dbReference type="ARBA" id="ARBA00022801"/>
    </source>
</evidence>
<evidence type="ECO:0000313" key="5">
    <source>
        <dbReference type="Proteomes" id="UP000199477"/>
    </source>
</evidence>
<dbReference type="Pfam" id="PF00328">
    <property type="entry name" value="His_Phos_2"/>
    <property type="match status" value="1"/>
</dbReference>
<dbReference type="Proteomes" id="UP000199477">
    <property type="component" value="Unassembled WGS sequence"/>
</dbReference>
<evidence type="ECO:0000256" key="1">
    <source>
        <dbReference type="ARBA" id="ARBA00005375"/>
    </source>
</evidence>
<proteinExistence type="inferred from homology"/>
<name>A0A1I2GM63_9GAMM</name>
<accession>A0A1I2GM63</accession>
<dbReference type="EMBL" id="FONH01000009">
    <property type="protein sequence ID" value="SFF18313.1"/>
    <property type="molecule type" value="Genomic_DNA"/>
</dbReference>
<dbReference type="InterPro" id="IPR000560">
    <property type="entry name" value="His_Pase_clade-2"/>
</dbReference>
<keyword evidence="5" id="KW-1185">Reference proteome</keyword>
<gene>
    <name evidence="4" type="ORF">SAMN02799615_02691</name>
</gene>
<dbReference type="PANTHER" id="PTHR11567">
    <property type="entry name" value="ACID PHOSPHATASE-RELATED"/>
    <property type="match status" value="1"/>
</dbReference>
<feature type="signal peptide" evidence="3">
    <location>
        <begin position="1"/>
        <end position="25"/>
    </location>
</feature>
<reference evidence="5" key="1">
    <citation type="submission" date="2016-10" db="EMBL/GenBank/DDBJ databases">
        <authorList>
            <person name="Varghese N."/>
            <person name="Submissions S."/>
        </authorList>
    </citation>
    <scope>NUCLEOTIDE SEQUENCE [LARGE SCALE GENOMIC DNA]</scope>
    <source>
        <strain evidence="5">UNC178MFTsu3.1</strain>
    </source>
</reference>
<protein>
    <submittedName>
        <fullName evidence="4">4-phytase / acid phosphatase</fullName>
    </submittedName>
</protein>
<dbReference type="InterPro" id="IPR029033">
    <property type="entry name" value="His_PPase_superfam"/>
</dbReference>
<sequence length="431" mass="45677">MRPPGRFARAALLGAALLAPVLAQADDATLRLRVVVLRHGVRAPTKAPDALAPYASRPWETWPVAPGQLTPHGIEGMRALGANYRRTLAADGLWSGACDRMDQLVVIADSTPRNHASGAALVQGLAPACDGTYLALPTDQNNPLFHFGGKDDDKDEDDKPALPVTWPPAVLAQLQRVLLGCEGQACLAKAHADGRKTLLDAADDAARAKALKTAGSLSENLMLEYAQGFPSAQVAWGQGDEATIGRLVTLHNLQFALSKKAMPAAARGGSNLLAHVLATLQQADGEKPDAAALAPASARAVLVVGHDTNLAQLAGLLDVDWHDAAHPDDYPPGGALVFDLWQTHDTYSVTVSTAMPTLDALRRADVARPTALTRKTLRLTPCPVTDHCPLDKLSSWLRGRLDATRIDPALPDMRAWSASSQEAPHEPAVSK</sequence>
<dbReference type="Gene3D" id="3.40.50.1240">
    <property type="entry name" value="Phosphoglycerate mutase-like"/>
    <property type="match status" value="2"/>
</dbReference>
<comment type="similarity">
    <text evidence="1">Belongs to the histidine acid phosphatase family.</text>
</comment>
<dbReference type="GO" id="GO:0050308">
    <property type="term" value="F:sugar-phosphatase activity"/>
    <property type="evidence" value="ECO:0007669"/>
    <property type="project" value="TreeGrafter"/>
</dbReference>
<dbReference type="InterPro" id="IPR050645">
    <property type="entry name" value="Histidine_acid_phosphatase"/>
</dbReference>
<feature type="chain" id="PRO_5011452832" evidence="3">
    <location>
        <begin position="26"/>
        <end position="431"/>
    </location>
</feature>
<dbReference type="RefSeq" id="WP_051548495.1">
    <property type="nucleotide sequence ID" value="NZ_FONH01000009.1"/>
</dbReference>
<organism evidence="4 5">
    <name type="scientific">Dyella marensis</name>
    <dbReference type="NCBI Taxonomy" id="500610"/>
    <lineage>
        <taxon>Bacteria</taxon>
        <taxon>Pseudomonadati</taxon>
        <taxon>Pseudomonadota</taxon>
        <taxon>Gammaproteobacteria</taxon>
        <taxon>Lysobacterales</taxon>
        <taxon>Rhodanobacteraceae</taxon>
        <taxon>Dyella</taxon>
    </lineage>
</organism>
<keyword evidence="3" id="KW-0732">Signal</keyword>
<dbReference type="CDD" id="cd07061">
    <property type="entry name" value="HP_HAP_like"/>
    <property type="match status" value="1"/>
</dbReference>
<keyword evidence="2" id="KW-0378">Hydrolase</keyword>
<dbReference type="AlphaFoldDB" id="A0A1I2GM63"/>
<dbReference type="GO" id="GO:0030288">
    <property type="term" value="C:outer membrane-bounded periplasmic space"/>
    <property type="evidence" value="ECO:0007669"/>
    <property type="project" value="TreeGrafter"/>
</dbReference>
<evidence type="ECO:0000313" key="4">
    <source>
        <dbReference type="EMBL" id="SFF18313.1"/>
    </source>
</evidence>